<dbReference type="Proteomes" id="UP001056201">
    <property type="component" value="Chromosome 2"/>
</dbReference>
<gene>
    <name evidence="1" type="ORF">MW290_24755</name>
</gene>
<accession>A0ABY4S5T8</accession>
<dbReference type="RefSeq" id="WP_250197011.1">
    <property type="nucleotide sequence ID" value="NZ_CP097636.1"/>
</dbReference>
<dbReference type="EMBL" id="CP097636">
    <property type="protein sequence ID" value="URI08791.1"/>
    <property type="molecule type" value="Genomic_DNA"/>
</dbReference>
<keyword evidence="2" id="KW-1185">Reference proteome</keyword>
<sequence>MSDSWTDISAAWLQEQIKAHPEMSREELRKWCSKNYPFHQRSGWAYKAWLKALRAYFNPQAVPQKRAGRIEPSAAELEARGQQRLLP</sequence>
<proteinExistence type="predicted"/>
<evidence type="ECO:0000313" key="1">
    <source>
        <dbReference type="EMBL" id="URI08791.1"/>
    </source>
</evidence>
<protein>
    <submittedName>
        <fullName evidence="1">Uncharacterized protein</fullName>
    </submittedName>
</protein>
<organism evidence="1 2">
    <name type="scientific">Aquincola tertiaricarbonis</name>
    <dbReference type="NCBI Taxonomy" id="391953"/>
    <lineage>
        <taxon>Bacteria</taxon>
        <taxon>Pseudomonadati</taxon>
        <taxon>Pseudomonadota</taxon>
        <taxon>Betaproteobacteria</taxon>
        <taxon>Burkholderiales</taxon>
        <taxon>Sphaerotilaceae</taxon>
        <taxon>Aquincola</taxon>
    </lineage>
</organism>
<name>A0ABY4S5T8_AQUTE</name>
<reference evidence="1" key="1">
    <citation type="submission" date="2022-05" db="EMBL/GenBank/DDBJ databases">
        <title>An RpoN-dependent PEP-CTERM gene is involved in floc formation of an Aquincola tertiaricarbonis strain.</title>
        <authorList>
            <person name="Qiu D."/>
            <person name="Xia M."/>
        </authorList>
    </citation>
    <scope>NUCLEOTIDE SEQUENCE</scope>
    <source>
        <strain evidence="1">RN12</strain>
    </source>
</reference>
<evidence type="ECO:0000313" key="2">
    <source>
        <dbReference type="Proteomes" id="UP001056201"/>
    </source>
</evidence>